<gene>
    <name evidence="2" type="ORF">CK203_021853</name>
</gene>
<keyword evidence="1" id="KW-1133">Transmembrane helix</keyword>
<proteinExistence type="predicted"/>
<dbReference type="EMBL" id="QGNW01000044">
    <property type="protein sequence ID" value="RVX07662.1"/>
    <property type="molecule type" value="Genomic_DNA"/>
</dbReference>
<accession>A0A438JFD4</accession>
<dbReference type="AlphaFoldDB" id="A0A438JFD4"/>
<reference evidence="2 3" key="1">
    <citation type="journal article" date="2018" name="PLoS Genet.">
        <title>Population sequencing reveals clonal diversity and ancestral inbreeding in the grapevine cultivar Chardonnay.</title>
        <authorList>
            <person name="Roach M.J."/>
            <person name="Johnson D.L."/>
            <person name="Bohlmann J."/>
            <person name="van Vuuren H.J."/>
            <person name="Jones S.J."/>
            <person name="Pretorius I.S."/>
            <person name="Schmidt S.A."/>
            <person name="Borneman A.R."/>
        </authorList>
    </citation>
    <scope>NUCLEOTIDE SEQUENCE [LARGE SCALE GENOMIC DNA]</scope>
    <source>
        <strain evidence="3">cv. Chardonnay</strain>
        <tissue evidence="2">Leaf</tissue>
    </source>
</reference>
<keyword evidence="1" id="KW-0472">Membrane</keyword>
<evidence type="ECO:0000256" key="1">
    <source>
        <dbReference type="SAM" id="Phobius"/>
    </source>
</evidence>
<protein>
    <submittedName>
        <fullName evidence="2">Uncharacterized protein</fullName>
    </submittedName>
</protein>
<evidence type="ECO:0000313" key="2">
    <source>
        <dbReference type="EMBL" id="RVX07662.1"/>
    </source>
</evidence>
<keyword evidence="1" id="KW-0812">Transmembrane</keyword>
<name>A0A438JFD4_VITVI</name>
<comment type="caution">
    <text evidence="2">The sequence shown here is derived from an EMBL/GenBank/DDBJ whole genome shotgun (WGS) entry which is preliminary data.</text>
</comment>
<sequence length="164" mass="18282">MINPARSDMYVHIAIYLVCLSIVSLSAYYLEYFRGLATGYIDGWEHSGGGQHTDVDWSPIFEDLYSLELGNPLGCPGSACVEVMTTLHGSAPSLRRCEEVAYRQKEVITSLGQRMDRQQAQQTEVVPSLAMVVVPTLENAHARMDRLEQRMRLLRVSNGGMVMG</sequence>
<organism evidence="2 3">
    <name type="scientific">Vitis vinifera</name>
    <name type="common">Grape</name>
    <dbReference type="NCBI Taxonomy" id="29760"/>
    <lineage>
        <taxon>Eukaryota</taxon>
        <taxon>Viridiplantae</taxon>
        <taxon>Streptophyta</taxon>
        <taxon>Embryophyta</taxon>
        <taxon>Tracheophyta</taxon>
        <taxon>Spermatophyta</taxon>
        <taxon>Magnoliopsida</taxon>
        <taxon>eudicotyledons</taxon>
        <taxon>Gunneridae</taxon>
        <taxon>Pentapetalae</taxon>
        <taxon>rosids</taxon>
        <taxon>Vitales</taxon>
        <taxon>Vitaceae</taxon>
        <taxon>Viteae</taxon>
        <taxon>Vitis</taxon>
    </lineage>
</organism>
<evidence type="ECO:0000313" key="3">
    <source>
        <dbReference type="Proteomes" id="UP000288805"/>
    </source>
</evidence>
<feature type="transmembrane region" description="Helical" evidence="1">
    <location>
        <begin position="13"/>
        <end position="30"/>
    </location>
</feature>
<dbReference type="Proteomes" id="UP000288805">
    <property type="component" value="Unassembled WGS sequence"/>
</dbReference>